<organism evidence="2 3">
    <name type="scientific">Thalassiosira pseudonana</name>
    <name type="common">Marine diatom</name>
    <name type="synonym">Cyclotella nana</name>
    <dbReference type="NCBI Taxonomy" id="35128"/>
    <lineage>
        <taxon>Eukaryota</taxon>
        <taxon>Sar</taxon>
        <taxon>Stramenopiles</taxon>
        <taxon>Ochrophyta</taxon>
        <taxon>Bacillariophyta</taxon>
        <taxon>Coscinodiscophyceae</taxon>
        <taxon>Thalassiosirophycidae</taxon>
        <taxon>Thalassiosirales</taxon>
        <taxon>Thalassiosiraceae</taxon>
        <taxon>Thalassiosira</taxon>
    </lineage>
</organism>
<dbReference type="eggNOG" id="KOG1950">
    <property type="taxonomic scope" value="Eukaryota"/>
</dbReference>
<feature type="compositionally biased region" description="Low complexity" evidence="1">
    <location>
        <begin position="385"/>
        <end position="404"/>
    </location>
</feature>
<name>B8C6I2_THAPS</name>
<evidence type="ECO:0000313" key="3">
    <source>
        <dbReference type="Proteomes" id="UP000001449"/>
    </source>
</evidence>
<feature type="region of interest" description="Disordered" evidence="1">
    <location>
        <begin position="366"/>
        <end position="414"/>
    </location>
</feature>
<protein>
    <submittedName>
        <fullName evidence="2">Uncharacterized protein</fullName>
    </submittedName>
</protein>
<dbReference type="Proteomes" id="UP000001449">
    <property type="component" value="Chromosome 8"/>
</dbReference>
<dbReference type="KEGG" id="tps:THAPSDRAFT_7435"/>
<sequence length="461" mass="50471">MSTTSPPAAEVSASTGGKGATKASSQSAAASSVGRAPFPPRPKAIATFLSSADFLPGCQTLLHSLKKQLPQTPKDEYPPEIIVLLSSKTSNRQAIESRLHPTFCTRIISVDHIPITKDNNNSDNNDKGSSEKQMSHVQAWDENCGWAKLRLFELDGYDTILYIDADCLVVKDVSHLLRVDSTAMDTTTNKNNSQVAQRSGLLAAAPDIFPPDKFNAGVMVLCPSKAVFNDMMARLPGVSPNSCTSYDGGDTGFLNSYYPNWFGGMPEYSRLSFGYNAQRFMHHCTYEKQPKYWDDGIDDVYIVHFSSSPKPWETKSSNEASDNTKAASYLGAKDSDAIQKAVKHGTLESKWQLAFDESEEYFVKMQKKQSKAGSKRSAQTPTHKTSPAAARTSSARASAASTPSVNNPRAVHQRVHKRYKELRKTGMSTTEAMSKSRAFFGLDSNDIVDPSRAVGQMFGLM</sequence>
<dbReference type="Pfam" id="PF01501">
    <property type="entry name" value="Glyco_transf_8"/>
    <property type="match status" value="1"/>
</dbReference>
<gene>
    <name evidence="2" type="ORF">THAPSDRAFT_7435</name>
</gene>
<evidence type="ECO:0000313" key="2">
    <source>
        <dbReference type="EMBL" id="EED90810.1"/>
    </source>
</evidence>
<keyword evidence="3" id="KW-1185">Reference proteome</keyword>
<evidence type="ECO:0000256" key="1">
    <source>
        <dbReference type="SAM" id="MobiDB-lite"/>
    </source>
</evidence>
<reference evidence="2 3" key="2">
    <citation type="journal article" date="2008" name="Nature">
        <title>The Phaeodactylum genome reveals the evolutionary history of diatom genomes.</title>
        <authorList>
            <person name="Bowler C."/>
            <person name="Allen A.E."/>
            <person name="Badger J.H."/>
            <person name="Grimwood J."/>
            <person name="Jabbari K."/>
            <person name="Kuo A."/>
            <person name="Maheswari U."/>
            <person name="Martens C."/>
            <person name="Maumus F."/>
            <person name="Otillar R.P."/>
            <person name="Rayko E."/>
            <person name="Salamov A."/>
            <person name="Vandepoele K."/>
            <person name="Beszteri B."/>
            <person name="Gruber A."/>
            <person name="Heijde M."/>
            <person name="Katinka M."/>
            <person name="Mock T."/>
            <person name="Valentin K."/>
            <person name="Verret F."/>
            <person name="Berges J.A."/>
            <person name="Brownlee C."/>
            <person name="Cadoret J.P."/>
            <person name="Chiovitti A."/>
            <person name="Choi C.J."/>
            <person name="Coesel S."/>
            <person name="De Martino A."/>
            <person name="Detter J.C."/>
            <person name="Durkin C."/>
            <person name="Falciatore A."/>
            <person name="Fournet J."/>
            <person name="Haruta M."/>
            <person name="Huysman M.J."/>
            <person name="Jenkins B.D."/>
            <person name="Jiroutova K."/>
            <person name="Jorgensen R.E."/>
            <person name="Joubert Y."/>
            <person name="Kaplan A."/>
            <person name="Kroger N."/>
            <person name="Kroth P.G."/>
            <person name="La Roche J."/>
            <person name="Lindquist E."/>
            <person name="Lommer M."/>
            <person name="Martin-Jezequel V."/>
            <person name="Lopez P.J."/>
            <person name="Lucas S."/>
            <person name="Mangogna M."/>
            <person name="McGinnis K."/>
            <person name="Medlin L.K."/>
            <person name="Montsant A."/>
            <person name="Oudot-Le Secq M.P."/>
            <person name="Napoli C."/>
            <person name="Obornik M."/>
            <person name="Parker M.S."/>
            <person name="Petit J.L."/>
            <person name="Porcel B.M."/>
            <person name="Poulsen N."/>
            <person name="Robison M."/>
            <person name="Rychlewski L."/>
            <person name="Rynearson T.A."/>
            <person name="Schmutz J."/>
            <person name="Shapiro H."/>
            <person name="Siaut M."/>
            <person name="Stanley M."/>
            <person name="Sussman M.R."/>
            <person name="Taylor A.R."/>
            <person name="Vardi A."/>
            <person name="von Dassow P."/>
            <person name="Vyverman W."/>
            <person name="Willis A."/>
            <person name="Wyrwicz L.S."/>
            <person name="Rokhsar D.S."/>
            <person name="Weissenbach J."/>
            <person name="Armbrust E.V."/>
            <person name="Green B.R."/>
            <person name="Van de Peer Y."/>
            <person name="Grigoriev I.V."/>
        </authorList>
    </citation>
    <scope>NUCLEOTIDE SEQUENCE [LARGE SCALE GENOMIC DNA]</scope>
    <source>
        <strain evidence="2 3">CCMP1335</strain>
    </source>
</reference>
<feature type="compositionally biased region" description="Basic and acidic residues" evidence="1">
    <location>
        <begin position="124"/>
        <end position="134"/>
    </location>
</feature>
<reference evidence="2 3" key="1">
    <citation type="journal article" date="2004" name="Science">
        <title>The genome of the diatom Thalassiosira pseudonana: ecology, evolution, and metabolism.</title>
        <authorList>
            <person name="Armbrust E.V."/>
            <person name="Berges J.A."/>
            <person name="Bowler C."/>
            <person name="Green B.R."/>
            <person name="Martinez D."/>
            <person name="Putnam N.H."/>
            <person name="Zhou S."/>
            <person name="Allen A.E."/>
            <person name="Apt K.E."/>
            <person name="Bechner M."/>
            <person name="Brzezinski M.A."/>
            <person name="Chaal B.K."/>
            <person name="Chiovitti A."/>
            <person name="Davis A.K."/>
            <person name="Demarest M.S."/>
            <person name="Detter J.C."/>
            <person name="Glavina T."/>
            <person name="Goodstein D."/>
            <person name="Hadi M.Z."/>
            <person name="Hellsten U."/>
            <person name="Hildebrand M."/>
            <person name="Jenkins B.D."/>
            <person name="Jurka J."/>
            <person name="Kapitonov V.V."/>
            <person name="Kroger N."/>
            <person name="Lau W.W."/>
            <person name="Lane T.W."/>
            <person name="Larimer F.W."/>
            <person name="Lippmeier J.C."/>
            <person name="Lucas S."/>
            <person name="Medina M."/>
            <person name="Montsant A."/>
            <person name="Obornik M."/>
            <person name="Parker M.S."/>
            <person name="Palenik B."/>
            <person name="Pazour G.J."/>
            <person name="Richardson P.M."/>
            <person name="Rynearson T.A."/>
            <person name="Saito M.A."/>
            <person name="Schwartz D.C."/>
            <person name="Thamatrakoln K."/>
            <person name="Valentin K."/>
            <person name="Vardi A."/>
            <person name="Wilkerson F.P."/>
            <person name="Rokhsar D.S."/>
        </authorList>
    </citation>
    <scope>NUCLEOTIDE SEQUENCE [LARGE SCALE GENOMIC DNA]</scope>
    <source>
        <strain evidence="2 3">CCMP1335</strain>
    </source>
</reference>
<dbReference type="InterPro" id="IPR029044">
    <property type="entry name" value="Nucleotide-diphossugar_trans"/>
</dbReference>
<dbReference type="GO" id="GO:0016757">
    <property type="term" value="F:glycosyltransferase activity"/>
    <property type="evidence" value="ECO:0000318"/>
    <property type="project" value="GO_Central"/>
</dbReference>
<dbReference type="PaxDb" id="35128-Thaps7435"/>
<dbReference type="Gene3D" id="3.90.550.10">
    <property type="entry name" value="Spore Coat Polysaccharide Biosynthesis Protein SpsA, Chain A"/>
    <property type="match status" value="1"/>
</dbReference>
<dbReference type="STRING" id="35128.B8C6I2"/>
<dbReference type="OMA" id="LYIDADC"/>
<dbReference type="HOGENOM" id="CLU_593846_0_0_1"/>
<dbReference type="SUPFAM" id="SSF53448">
    <property type="entry name" value="Nucleotide-diphospho-sugar transferases"/>
    <property type="match status" value="1"/>
</dbReference>
<dbReference type="InterPro" id="IPR050587">
    <property type="entry name" value="GNT1/Glycosyltrans_8"/>
</dbReference>
<dbReference type="EMBL" id="CM000644">
    <property type="protein sequence ID" value="EED90810.1"/>
    <property type="molecule type" value="Genomic_DNA"/>
</dbReference>
<dbReference type="RefSeq" id="XP_002291959.1">
    <property type="nucleotide sequence ID" value="XM_002291923.1"/>
</dbReference>
<feature type="region of interest" description="Disordered" evidence="1">
    <location>
        <begin position="115"/>
        <end position="134"/>
    </location>
</feature>
<dbReference type="InParanoid" id="B8C6I2"/>
<dbReference type="AlphaFoldDB" id="B8C6I2"/>
<feature type="compositionally biased region" description="Low complexity" evidence="1">
    <location>
        <begin position="20"/>
        <end position="32"/>
    </location>
</feature>
<dbReference type="InterPro" id="IPR002495">
    <property type="entry name" value="Glyco_trans_8"/>
</dbReference>
<dbReference type="GeneID" id="7443467"/>
<feature type="region of interest" description="Disordered" evidence="1">
    <location>
        <begin position="1"/>
        <end position="37"/>
    </location>
</feature>
<accession>B8C6I2</accession>
<dbReference type="PANTHER" id="PTHR11183">
    <property type="entry name" value="GLYCOGENIN SUBFAMILY MEMBER"/>
    <property type="match status" value="1"/>
</dbReference>
<proteinExistence type="predicted"/>